<dbReference type="GO" id="GO:0006506">
    <property type="term" value="P:GPI anchor biosynthetic process"/>
    <property type="evidence" value="ECO:0007669"/>
    <property type="project" value="TreeGrafter"/>
</dbReference>
<keyword evidence="16" id="KW-0256">Endoplasmic reticulum</keyword>
<keyword evidence="20" id="KW-1185">Reference proteome</keyword>
<keyword evidence="12 17" id="KW-1133">Transmembrane helix</keyword>
<dbReference type="EMBL" id="KV425925">
    <property type="protein sequence ID" value="KZV97874.1"/>
    <property type="molecule type" value="Genomic_DNA"/>
</dbReference>
<keyword evidence="14" id="KW-0464">Manganese</keyword>
<evidence type="ECO:0000256" key="1">
    <source>
        <dbReference type="ARBA" id="ARBA00001913"/>
    </source>
</evidence>
<evidence type="ECO:0000313" key="20">
    <source>
        <dbReference type="Proteomes" id="UP000077266"/>
    </source>
</evidence>
<evidence type="ECO:0000256" key="8">
    <source>
        <dbReference type="ARBA" id="ARBA00022679"/>
    </source>
</evidence>
<evidence type="ECO:0000256" key="15">
    <source>
        <dbReference type="ARBA" id="ARBA00053724"/>
    </source>
</evidence>
<comment type="subunit">
    <text evidence="16">Component of the dolichol-phosphate mannose (DPM) synthase complex.</text>
</comment>
<evidence type="ECO:0000256" key="11">
    <source>
        <dbReference type="ARBA" id="ARBA00022842"/>
    </source>
</evidence>
<keyword evidence="7 16" id="KW-0328">Glycosyltransferase</keyword>
<comment type="cofactor">
    <cofactor evidence="2">
        <name>Mn(2+)</name>
        <dbReference type="ChEBI" id="CHEBI:29035"/>
    </cofactor>
</comment>
<evidence type="ECO:0000259" key="18">
    <source>
        <dbReference type="Pfam" id="PF00535"/>
    </source>
</evidence>
<dbReference type="GO" id="GO:0006488">
    <property type="term" value="P:dolichol-linked oligosaccharide biosynthetic process"/>
    <property type="evidence" value="ECO:0007669"/>
    <property type="project" value="TreeGrafter"/>
</dbReference>
<dbReference type="PANTHER" id="PTHR43398">
    <property type="entry name" value="DOLICHOL-PHOSPHATE MANNOSYLTRANSFERASE SUBUNIT 1"/>
    <property type="match status" value="1"/>
</dbReference>
<sequence length="336" mass="37434">MAAPNSNPLSAVSRRRIKHATLLSLLPLIIFLLYTAGYSNGLAPTVRPYDPESRIENSIVIPSYHEAENIPALVTRIFQAVESKDRDATEVVIVDDDSRDGTVEAVERLKGEGYNVVLFVRTNESGLSSAVLHGFKNARGSKFVVMDADLQHPPETIPAFLRALDDAETPFALGTRYGPGGGVDRDWPLYRRIISAGARSLARPLTSASDPMTGFFGLTKDLYAQADKVNPVGFKIALELLLKTGVRRHAIAEIPFGFSKRVAGESKLSTKVIFRYVAHLAALYRWRMGFFGLIFFELCLVGACWVALRLLEVGNVQWNQRQRQTRRKREKFKLDV</sequence>
<comment type="pathway">
    <text evidence="5 16">Protein modification; protein glycosylation.</text>
</comment>
<keyword evidence="13 17" id="KW-0472">Membrane</keyword>
<dbReference type="Gene3D" id="3.90.550.10">
    <property type="entry name" value="Spore Coat Polysaccharide Biosynthesis Protein SpsA, Chain A"/>
    <property type="match status" value="1"/>
</dbReference>
<gene>
    <name evidence="19" type="ORF">EXIGLDRAFT_669871</name>
</gene>
<dbReference type="OrthoDB" id="2603at2759"/>
<evidence type="ECO:0000256" key="7">
    <source>
        <dbReference type="ARBA" id="ARBA00022676"/>
    </source>
</evidence>
<evidence type="ECO:0000256" key="9">
    <source>
        <dbReference type="ARBA" id="ARBA00022692"/>
    </source>
</evidence>
<evidence type="ECO:0000256" key="12">
    <source>
        <dbReference type="ARBA" id="ARBA00022989"/>
    </source>
</evidence>
<comment type="similarity">
    <text evidence="6 16">Belongs to the glycosyltransferase 2 family.</text>
</comment>
<evidence type="ECO:0000256" key="17">
    <source>
        <dbReference type="SAM" id="Phobius"/>
    </source>
</evidence>
<comment type="cofactor">
    <cofactor evidence="1">
        <name>Ca(2+)</name>
        <dbReference type="ChEBI" id="CHEBI:29108"/>
    </cofactor>
</comment>
<comment type="catalytic activity">
    <reaction evidence="16">
        <text>a di-trans,poly-cis-dolichyl phosphate + GDP-alpha-D-mannose = a di-trans,poly-cis-dolichyl beta-D-mannosyl phosphate + GDP</text>
        <dbReference type="Rhea" id="RHEA:21184"/>
        <dbReference type="Rhea" id="RHEA-COMP:19498"/>
        <dbReference type="Rhea" id="RHEA-COMP:19501"/>
        <dbReference type="ChEBI" id="CHEBI:57527"/>
        <dbReference type="ChEBI" id="CHEBI:57683"/>
        <dbReference type="ChEBI" id="CHEBI:58189"/>
        <dbReference type="ChEBI" id="CHEBI:58211"/>
    </reaction>
</comment>
<dbReference type="InterPro" id="IPR001173">
    <property type="entry name" value="Glyco_trans_2-like"/>
</dbReference>
<evidence type="ECO:0000256" key="2">
    <source>
        <dbReference type="ARBA" id="ARBA00001936"/>
    </source>
</evidence>
<dbReference type="STRING" id="1314781.A0A165LI49"/>
<dbReference type="AlphaFoldDB" id="A0A165LI49"/>
<dbReference type="PANTHER" id="PTHR43398:SF1">
    <property type="entry name" value="DOLICHOL-PHOSPHATE MANNOSYLTRANSFERASE SUBUNIT 1"/>
    <property type="match status" value="1"/>
</dbReference>
<evidence type="ECO:0000256" key="4">
    <source>
        <dbReference type="ARBA" id="ARBA00004308"/>
    </source>
</evidence>
<evidence type="ECO:0000256" key="6">
    <source>
        <dbReference type="ARBA" id="ARBA00006739"/>
    </source>
</evidence>
<evidence type="ECO:0000313" key="19">
    <source>
        <dbReference type="EMBL" id="KZV97874.1"/>
    </source>
</evidence>
<evidence type="ECO:0000256" key="10">
    <source>
        <dbReference type="ARBA" id="ARBA00022723"/>
    </source>
</evidence>
<dbReference type="UniPathway" id="UPA00378"/>
<keyword evidence="10" id="KW-0479">Metal-binding</keyword>
<evidence type="ECO:0000256" key="3">
    <source>
        <dbReference type="ARBA" id="ARBA00001946"/>
    </source>
</evidence>
<proteinExistence type="inferred from homology"/>
<comment type="function">
    <text evidence="15 16">Transfers mannose from GDP-mannose to dolichol monophosphate to form dolichol phosphate mannose (Dol-P-Man) which is the mannosyl donor in pathways leading to N-glycosylation, glycosyl phosphatidylinositol membrane anchoring, and O-mannosylation of proteins.</text>
</comment>
<keyword evidence="8 16" id="KW-0808">Transferase</keyword>
<dbReference type="FunFam" id="3.90.550.10:FF:000119">
    <property type="entry name" value="Dolichol-phosphate mannosyltransferase subunit 1"/>
    <property type="match status" value="1"/>
</dbReference>
<dbReference type="GO" id="GO:0005789">
    <property type="term" value="C:endoplasmic reticulum membrane"/>
    <property type="evidence" value="ECO:0007669"/>
    <property type="project" value="TreeGrafter"/>
</dbReference>
<evidence type="ECO:0000256" key="14">
    <source>
        <dbReference type="ARBA" id="ARBA00023211"/>
    </source>
</evidence>
<protein>
    <recommendedName>
        <fullName evidence="16">Dolichol-phosphate mannosyltransferase subunit 1</fullName>
        <ecNumber evidence="16">2.4.1.83</ecNumber>
    </recommendedName>
</protein>
<dbReference type="EC" id="2.4.1.83" evidence="16"/>
<dbReference type="InterPro" id="IPR039528">
    <property type="entry name" value="DPM1-like"/>
</dbReference>
<feature type="transmembrane region" description="Helical" evidence="17">
    <location>
        <begin position="288"/>
        <end position="311"/>
    </location>
</feature>
<dbReference type="GO" id="GO:0035269">
    <property type="term" value="P:protein O-linked glycosylation via mannose"/>
    <property type="evidence" value="ECO:0007669"/>
    <property type="project" value="TreeGrafter"/>
</dbReference>
<organism evidence="19 20">
    <name type="scientific">Exidia glandulosa HHB12029</name>
    <dbReference type="NCBI Taxonomy" id="1314781"/>
    <lineage>
        <taxon>Eukaryota</taxon>
        <taxon>Fungi</taxon>
        <taxon>Dikarya</taxon>
        <taxon>Basidiomycota</taxon>
        <taxon>Agaricomycotina</taxon>
        <taxon>Agaricomycetes</taxon>
        <taxon>Auriculariales</taxon>
        <taxon>Exidiaceae</taxon>
        <taxon>Exidia</taxon>
    </lineage>
</organism>
<comment type="subcellular location">
    <subcellularLocation>
        <location evidence="4">Endomembrane system</location>
    </subcellularLocation>
    <subcellularLocation>
        <location evidence="16">Endoplasmic reticulum</location>
    </subcellularLocation>
</comment>
<dbReference type="SUPFAM" id="SSF53448">
    <property type="entry name" value="Nucleotide-diphospho-sugar transferases"/>
    <property type="match status" value="1"/>
</dbReference>
<dbReference type="GO" id="GO:0046872">
    <property type="term" value="F:metal ion binding"/>
    <property type="evidence" value="ECO:0007669"/>
    <property type="project" value="UniProtKB-KW"/>
</dbReference>
<keyword evidence="11" id="KW-0460">Magnesium</keyword>
<dbReference type="InParanoid" id="A0A165LI49"/>
<evidence type="ECO:0000256" key="13">
    <source>
        <dbReference type="ARBA" id="ARBA00023136"/>
    </source>
</evidence>
<dbReference type="InterPro" id="IPR029044">
    <property type="entry name" value="Nucleotide-diphossugar_trans"/>
</dbReference>
<evidence type="ECO:0000256" key="5">
    <source>
        <dbReference type="ARBA" id="ARBA00004922"/>
    </source>
</evidence>
<keyword evidence="9 17" id="KW-0812">Transmembrane</keyword>
<accession>A0A165LI49</accession>
<feature type="domain" description="Glycosyltransferase 2-like" evidence="18">
    <location>
        <begin position="58"/>
        <end position="215"/>
    </location>
</feature>
<evidence type="ECO:0000256" key="16">
    <source>
        <dbReference type="RuleBase" id="RU365083"/>
    </source>
</evidence>
<reference evidence="19 20" key="1">
    <citation type="journal article" date="2016" name="Mol. Biol. Evol.">
        <title>Comparative Genomics of Early-Diverging Mushroom-Forming Fungi Provides Insights into the Origins of Lignocellulose Decay Capabilities.</title>
        <authorList>
            <person name="Nagy L.G."/>
            <person name="Riley R."/>
            <person name="Tritt A."/>
            <person name="Adam C."/>
            <person name="Daum C."/>
            <person name="Floudas D."/>
            <person name="Sun H."/>
            <person name="Yadav J.S."/>
            <person name="Pangilinan J."/>
            <person name="Larsson K.H."/>
            <person name="Matsuura K."/>
            <person name="Barry K."/>
            <person name="Labutti K."/>
            <person name="Kuo R."/>
            <person name="Ohm R.A."/>
            <person name="Bhattacharya S.S."/>
            <person name="Shirouzu T."/>
            <person name="Yoshinaga Y."/>
            <person name="Martin F.M."/>
            <person name="Grigoriev I.V."/>
            <person name="Hibbett D.S."/>
        </authorList>
    </citation>
    <scope>NUCLEOTIDE SEQUENCE [LARGE SCALE GENOMIC DNA]</scope>
    <source>
        <strain evidence="19 20">HHB12029</strain>
    </source>
</reference>
<dbReference type="Pfam" id="PF00535">
    <property type="entry name" value="Glycos_transf_2"/>
    <property type="match status" value="1"/>
</dbReference>
<comment type="cofactor">
    <cofactor evidence="3">
        <name>Mg(2+)</name>
        <dbReference type="ChEBI" id="CHEBI:18420"/>
    </cofactor>
</comment>
<name>A0A165LI49_EXIGL</name>
<dbReference type="GO" id="GO:0004582">
    <property type="term" value="F:dolichyl-phosphate beta-D-mannosyltransferase activity"/>
    <property type="evidence" value="ECO:0007669"/>
    <property type="project" value="UniProtKB-UniRule"/>
</dbReference>
<dbReference type="CDD" id="cd06442">
    <property type="entry name" value="DPM1_like"/>
    <property type="match status" value="1"/>
</dbReference>
<dbReference type="Proteomes" id="UP000077266">
    <property type="component" value="Unassembled WGS sequence"/>
</dbReference>